<dbReference type="AlphaFoldDB" id="A0A2I0JPT1"/>
<feature type="region of interest" description="Disordered" evidence="1">
    <location>
        <begin position="1"/>
        <end position="23"/>
    </location>
</feature>
<dbReference type="Proteomes" id="UP000233551">
    <property type="component" value="Unassembled WGS sequence"/>
</dbReference>
<reference evidence="2 3" key="1">
    <citation type="submission" date="2017-11" db="EMBL/GenBank/DDBJ databases">
        <title>De-novo sequencing of pomegranate (Punica granatum L.) genome.</title>
        <authorList>
            <person name="Akparov Z."/>
            <person name="Amiraslanov A."/>
            <person name="Hajiyeva S."/>
            <person name="Abbasov M."/>
            <person name="Kaur K."/>
            <person name="Hamwieh A."/>
            <person name="Solovyev V."/>
            <person name="Salamov A."/>
            <person name="Braich B."/>
            <person name="Kosarev P."/>
            <person name="Mahmoud A."/>
            <person name="Hajiyev E."/>
            <person name="Babayeva S."/>
            <person name="Izzatullayeva V."/>
            <person name="Mammadov A."/>
            <person name="Mammadov A."/>
            <person name="Sharifova S."/>
            <person name="Ojaghi J."/>
            <person name="Eynullazada K."/>
            <person name="Bayramov B."/>
            <person name="Abdulazimova A."/>
            <person name="Shahmuradov I."/>
        </authorList>
    </citation>
    <scope>NUCLEOTIDE SEQUENCE [LARGE SCALE GENOMIC DNA]</scope>
    <source>
        <strain evidence="3">cv. AG2017</strain>
        <tissue evidence="2">Leaf</tissue>
    </source>
</reference>
<sequence length="89" mass="9804">MASGNSFSCASIARPHGKVDTPKPSCIGFAHACPDEIEIREFKDGTDLECAGARQEFKLGTDPEQESKDGTDPECAERDRNFNLERTRN</sequence>
<comment type="caution">
    <text evidence="2">The sequence shown here is derived from an EMBL/GenBank/DDBJ whole genome shotgun (WGS) entry which is preliminary data.</text>
</comment>
<evidence type="ECO:0000313" key="3">
    <source>
        <dbReference type="Proteomes" id="UP000233551"/>
    </source>
</evidence>
<protein>
    <submittedName>
        <fullName evidence="2">Uncharacterized protein</fullName>
    </submittedName>
</protein>
<organism evidence="2 3">
    <name type="scientific">Punica granatum</name>
    <name type="common">Pomegranate</name>
    <dbReference type="NCBI Taxonomy" id="22663"/>
    <lineage>
        <taxon>Eukaryota</taxon>
        <taxon>Viridiplantae</taxon>
        <taxon>Streptophyta</taxon>
        <taxon>Embryophyta</taxon>
        <taxon>Tracheophyta</taxon>
        <taxon>Spermatophyta</taxon>
        <taxon>Magnoliopsida</taxon>
        <taxon>eudicotyledons</taxon>
        <taxon>Gunneridae</taxon>
        <taxon>Pentapetalae</taxon>
        <taxon>rosids</taxon>
        <taxon>malvids</taxon>
        <taxon>Myrtales</taxon>
        <taxon>Lythraceae</taxon>
        <taxon>Punica</taxon>
    </lineage>
</organism>
<name>A0A2I0JPT1_PUNGR</name>
<proteinExistence type="predicted"/>
<keyword evidence="3" id="KW-1185">Reference proteome</keyword>
<gene>
    <name evidence="2" type="ORF">CRG98_021314</name>
</gene>
<feature type="region of interest" description="Disordered" evidence="1">
    <location>
        <begin position="56"/>
        <end position="89"/>
    </location>
</feature>
<evidence type="ECO:0000313" key="2">
    <source>
        <dbReference type="EMBL" id="PKI58308.1"/>
    </source>
</evidence>
<evidence type="ECO:0000256" key="1">
    <source>
        <dbReference type="SAM" id="MobiDB-lite"/>
    </source>
</evidence>
<accession>A0A2I0JPT1</accession>
<dbReference type="EMBL" id="PGOL01001406">
    <property type="protein sequence ID" value="PKI58308.1"/>
    <property type="molecule type" value="Genomic_DNA"/>
</dbReference>